<dbReference type="EMBL" id="CP104965">
    <property type="protein sequence ID" value="UXN68337.1"/>
    <property type="molecule type" value="Genomic_DNA"/>
</dbReference>
<reference evidence="1 2" key="1">
    <citation type="submission" date="2022-09" db="EMBL/GenBank/DDBJ databases">
        <title>Interaction between co-microsymbionts with complementary sets of symbiotic genes in legume-rhizobium systems.</title>
        <authorList>
            <person name="Safronova V."/>
            <person name="Sazanova A."/>
            <person name="Afonin A."/>
            <person name="Chirak E."/>
        </authorList>
    </citation>
    <scope>NUCLEOTIDE SEQUENCE [LARGE SCALE GENOMIC DNA]</scope>
    <source>
        <strain evidence="1 2">A18/4-1</strain>
    </source>
</reference>
<evidence type="ECO:0000313" key="1">
    <source>
        <dbReference type="EMBL" id="UXN68337.1"/>
    </source>
</evidence>
<dbReference type="Proteomes" id="UP001061862">
    <property type="component" value="Chromosome"/>
</dbReference>
<evidence type="ECO:0000313" key="2">
    <source>
        <dbReference type="Proteomes" id="UP001061862"/>
    </source>
</evidence>
<keyword evidence="2" id="KW-1185">Reference proteome</keyword>
<dbReference type="SUPFAM" id="SSF55166">
    <property type="entry name" value="Hedgehog/DD-peptidase"/>
    <property type="match status" value="1"/>
</dbReference>
<evidence type="ECO:0008006" key="3">
    <source>
        <dbReference type="Google" id="ProtNLM"/>
    </source>
</evidence>
<dbReference type="RefSeq" id="WP_262166133.1">
    <property type="nucleotide sequence ID" value="NZ_CP104965.1"/>
</dbReference>
<sequence length="239" mass="26887">MRQPKSVRGLEDFGRIRLSESFFMRDFLYSEIAAINGFQNIPSDPDLAIAAGKVLCETLLEPLQARFGRISVRSSYRSPEVNGFGNANKLNCGSNDSNYAGHIWDRRDAQGRMGATACVVVNRFIPYYQRTGDWEAMAWWVHDHLPYSDMEFFPKYAAFNLQWREEPIRGIYSFIPPRRGRLTEPGWEARAGLCSDAGGDWVEHQRFPALGVTPAQAGAHLEMAPFAARSRVAHPSDGA</sequence>
<accession>A0ABY6CB70</accession>
<gene>
    <name evidence="1" type="ORF">N8A98_13775</name>
</gene>
<name>A0ABY6CB70_9HYPH</name>
<proteinExistence type="predicted"/>
<organism evidence="1 2">
    <name type="scientific">Devosia neptuniae</name>
    <dbReference type="NCBI Taxonomy" id="191302"/>
    <lineage>
        <taxon>Bacteria</taxon>
        <taxon>Pseudomonadati</taxon>
        <taxon>Pseudomonadota</taxon>
        <taxon>Alphaproteobacteria</taxon>
        <taxon>Hyphomicrobiales</taxon>
        <taxon>Devosiaceae</taxon>
        <taxon>Devosia</taxon>
    </lineage>
</organism>
<dbReference type="InterPro" id="IPR009045">
    <property type="entry name" value="Zn_M74/Hedgehog-like"/>
</dbReference>
<protein>
    <recommendedName>
        <fullName evidence="3">Peptidase M15</fullName>
    </recommendedName>
</protein>